<reference evidence="2 3" key="1">
    <citation type="submission" date="2016-11" db="EMBL/GenBank/DDBJ databases">
        <title>Trade-off between light-utilization and light-protection in marine flavobacteria.</title>
        <authorList>
            <person name="Kumagai Y."/>
        </authorList>
    </citation>
    <scope>NUCLEOTIDE SEQUENCE [LARGE SCALE GENOMIC DNA]</scope>
    <source>
        <strain evidence="2 3">NBRC 107125</strain>
    </source>
</reference>
<name>A0A1X9NA60_9GAMM</name>
<evidence type="ECO:0000313" key="3">
    <source>
        <dbReference type="Proteomes" id="UP000193450"/>
    </source>
</evidence>
<dbReference type="Gene3D" id="2.60.120.330">
    <property type="entry name" value="B-lactam Antibiotic, Isopenicillin N Synthase, Chain"/>
    <property type="match status" value="1"/>
</dbReference>
<dbReference type="SUPFAM" id="SSF51197">
    <property type="entry name" value="Clavaminate synthase-like"/>
    <property type="match status" value="1"/>
</dbReference>
<dbReference type="KEGG" id="osg:BST96_10530"/>
<dbReference type="STRING" id="716816.BST96_10530"/>
<dbReference type="Proteomes" id="UP000193450">
    <property type="component" value="Chromosome"/>
</dbReference>
<organism evidence="2 3">
    <name type="scientific">Oceanicoccus sagamiensis</name>
    <dbReference type="NCBI Taxonomy" id="716816"/>
    <lineage>
        <taxon>Bacteria</taxon>
        <taxon>Pseudomonadati</taxon>
        <taxon>Pseudomonadota</taxon>
        <taxon>Gammaproteobacteria</taxon>
        <taxon>Cellvibrionales</taxon>
        <taxon>Spongiibacteraceae</taxon>
        <taxon>Oceanicoccus</taxon>
    </lineage>
</organism>
<sequence length="245" mass="29281">MYQYYDLTERLPFTIDLDRLRLEIKQLEDKQWLDHYDTALADGWTTIPLVTHDGSSDNENSQRIGQFGHYKRTQYVDELPYLKELLDNFKCPHGRIRIMKLMPGTIIREHRDTFNEVSDYAFGQVRLHIPIVTNDKVIFTVNGTNYHLSEGRLHYVNFTKKHYVKNDGTEPRVHLVLDLQVNDFLENIFPKSTLIQRIEMASSRFFTPLLIWFPLRSWQTITMTFWKLYEGSLLQRIRHRLFPKT</sequence>
<evidence type="ECO:0000313" key="2">
    <source>
        <dbReference type="EMBL" id="ARN74516.1"/>
    </source>
</evidence>
<dbReference type="Pfam" id="PF05118">
    <property type="entry name" value="Asp_Arg_Hydrox"/>
    <property type="match status" value="1"/>
</dbReference>
<dbReference type="EMBL" id="CP019343">
    <property type="protein sequence ID" value="ARN74516.1"/>
    <property type="molecule type" value="Genomic_DNA"/>
</dbReference>
<evidence type="ECO:0000259" key="1">
    <source>
        <dbReference type="Pfam" id="PF05118"/>
    </source>
</evidence>
<dbReference type="InterPro" id="IPR027443">
    <property type="entry name" value="IPNS-like_sf"/>
</dbReference>
<feature type="domain" description="Aspartyl/asparaginy/proline hydroxylase" evidence="1">
    <location>
        <begin position="19"/>
        <end position="179"/>
    </location>
</feature>
<dbReference type="RefSeq" id="WP_085758662.1">
    <property type="nucleotide sequence ID" value="NZ_CP019343.1"/>
</dbReference>
<gene>
    <name evidence="2" type="ORF">BST96_10530</name>
</gene>
<accession>A0A1X9NA60</accession>
<dbReference type="OrthoDB" id="1441538at2"/>
<keyword evidence="3" id="KW-1185">Reference proteome</keyword>
<proteinExistence type="predicted"/>
<protein>
    <recommendedName>
        <fullName evidence="1">Aspartyl/asparaginy/proline hydroxylase domain-containing protein</fullName>
    </recommendedName>
</protein>
<dbReference type="AlphaFoldDB" id="A0A1X9NA60"/>
<dbReference type="InterPro" id="IPR007803">
    <property type="entry name" value="Asp/Arg/Pro-Hydrxlase"/>
</dbReference>